<evidence type="ECO:0000313" key="9">
    <source>
        <dbReference type="EMBL" id="NYJ16150.1"/>
    </source>
</evidence>
<dbReference type="SUPFAM" id="SSF88946">
    <property type="entry name" value="Sigma2 domain of RNA polymerase sigma factors"/>
    <property type="match status" value="1"/>
</dbReference>
<keyword evidence="4" id="KW-0238">DNA-binding</keyword>
<feature type="domain" description="RNA polymerase sigma-70 region 2" evidence="7">
    <location>
        <begin position="41"/>
        <end position="106"/>
    </location>
</feature>
<dbReference type="InterPro" id="IPR013324">
    <property type="entry name" value="RNA_pol_sigma_r3/r4-like"/>
</dbReference>
<dbReference type="AlphaFoldDB" id="A0A7Z0E7R2"/>
<dbReference type="InterPro" id="IPR013249">
    <property type="entry name" value="RNA_pol_sigma70_r4_t2"/>
</dbReference>
<evidence type="ECO:0000256" key="6">
    <source>
        <dbReference type="SAM" id="MobiDB-lite"/>
    </source>
</evidence>
<dbReference type="Pfam" id="PF08281">
    <property type="entry name" value="Sigma70_r4_2"/>
    <property type="match status" value="1"/>
</dbReference>
<dbReference type="Proteomes" id="UP000560069">
    <property type="component" value="Unassembled WGS sequence"/>
</dbReference>
<reference evidence="9 10" key="1">
    <citation type="submission" date="2020-07" db="EMBL/GenBank/DDBJ databases">
        <title>Sequencing the genomes of 1000 actinobacteria strains.</title>
        <authorList>
            <person name="Klenk H.-P."/>
        </authorList>
    </citation>
    <scope>NUCLEOTIDE SEQUENCE [LARGE SCALE GENOMIC DNA]</scope>
    <source>
        <strain evidence="9 10">DSM 15664</strain>
    </source>
</reference>
<dbReference type="SUPFAM" id="SSF88659">
    <property type="entry name" value="Sigma3 and sigma4 domains of RNA polymerase sigma factors"/>
    <property type="match status" value="1"/>
</dbReference>
<feature type="domain" description="RNA polymerase sigma factor 70 region 4 type 2" evidence="8">
    <location>
        <begin position="118"/>
        <end position="168"/>
    </location>
</feature>
<comment type="caution">
    <text evidence="9">The sequence shown here is derived from an EMBL/GenBank/DDBJ whole genome shotgun (WGS) entry which is preliminary data.</text>
</comment>
<dbReference type="RefSeq" id="WP_179441147.1">
    <property type="nucleotide sequence ID" value="NZ_BAAALK010000006.1"/>
</dbReference>
<sequence>MHDPSAAAPGTAQDDPGLRGTDESTLVLRAQDGDLLAFALLLESHGPRITALCREILHHEAEAELIVEETFLTAWRRLDALQRPEEFPDWLSRMAAHHSLFVLRKQPVSPDAGDPVQAAHTALLRLPVEEHLAWLLHAVDGQTPEEIAEILEVAPQRVRERIRRAQRALLTDREGQA</sequence>
<dbReference type="Gene3D" id="1.10.1740.10">
    <property type="match status" value="1"/>
</dbReference>
<evidence type="ECO:0000313" key="10">
    <source>
        <dbReference type="Proteomes" id="UP000560069"/>
    </source>
</evidence>
<gene>
    <name evidence="9" type="ORF">HNR11_000684</name>
</gene>
<keyword evidence="2" id="KW-0805">Transcription regulation</keyword>
<dbReference type="GO" id="GO:0003677">
    <property type="term" value="F:DNA binding"/>
    <property type="evidence" value="ECO:0007669"/>
    <property type="project" value="UniProtKB-KW"/>
</dbReference>
<dbReference type="InterPro" id="IPR039425">
    <property type="entry name" value="RNA_pol_sigma-70-like"/>
</dbReference>
<dbReference type="EMBL" id="JACCFQ010000001">
    <property type="protein sequence ID" value="NYJ16150.1"/>
    <property type="molecule type" value="Genomic_DNA"/>
</dbReference>
<evidence type="ECO:0000256" key="1">
    <source>
        <dbReference type="ARBA" id="ARBA00010641"/>
    </source>
</evidence>
<name>A0A7Z0E7R2_9MICC</name>
<dbReference type="InterPro" id="IPR013325">
    <property type="entry name" value="RNA_pol_sigma_r2"/>
</dbReference>
<dbReference type="Pfam" id="PF04542">
    <property type="entry name" value="Sigma70_r2"/>
    <property type="match status" value="1"/>
</dbReference>
<evidence type="ECO:0000256" key="5">
    <source>
        <dbReference type="ARBA" id="ARBA00023163"/>
    </source>
</evidence>
<dbReference type="Gene3D" id="1.10.10.10">
    <property type="entry name" value="Winged helix-like DNA-binding domain superfamily/Winged helix DNA-binding domain"/>
    <property type="match status" value="1"/>
</dbReference>
<evidence type="ECO:0000259" key="8">
    <source>
        <dbReference type="Pfam" id="PF08281"/>
    </source>
</evidence>
<dbReference type="InterPro" id="IPR007627">
    <property type="entry name" value="RNA_pol_sigma70_r2"/>
</dbReference>
<dbReference type="PANTHER" id="PTHR43133:SF8">
    <property type="entry name" value="RNA POLYMERASE SIGMA FACTOR HI_1459-RELATED"/>
    <property type="match status" value="1"/>
</dbReference>
<keyword evidence="3" id="KW-0731">Sigma factor</keyword>
<keyword evidence="10" id="KW-1185">Reference proteome</keyword>
<evidence type="ECO:0000256" key="2">
    <source>
        <dbReference type="ARBA" id="ARBA00023015"/>
    </source>
</evidence>
<accession>A0A7Z0E7R2</accession>
<dbReference type="GO" id="GO:0016987">
    <property type="term" value="F:sigma factor activity"/>
    <property type="evidence" value="ECO:0007669"/>
    <property type="project" value="UniProtKB-KW"/>
</dbReference>
<protein>
    <submittedName>
        <fullName evidence="9">RNA polymerase sigma-70 factor (ECF subfamily)</fullName>
    </submittedName>
</protein>
<feature type="region of interest" description="Disordered" evidence="6">
    <location>
        <begin position="1"/>
        <end position="21"/>
    </location>
</feature>
<organism evidence="9 10">
    <name type="scientific">Nesterenkonia sandarakina</name>
    <dbReference type="NCBI Taxonomy" id="272918"/>
    <lineage>
        <taxon>Bacteria</taxon>
        <taxon>Bacillati</taxon>
        <taxon>Actinomycetota</taxon>
        <taxon>Actinomycetes</taxon>
        <taxon>Micrococcales</taxon>
        <taxon>Micrococcaceae</taxon>
        <taxon>Nesterenkonia</taxon>
    </lineage>
</organism>
<evidence type="ECO:0000256" key="4">
    <source>
        <dbReference type="ARBA" id="ARBA00023125"/>
    </source>
</evidence>
<dbReference type="PANTHER" id="PTHR43133">
    <property type="entry name" value="RNA POLYMERASE ECF-TYPE SIGMA FACTO"/>
    <property type="match status" value="1"/>
</dbReference>
<comment type="similarity">
    <text evidence="1">Belongs to the sigma-70 factor family. ECF subfamily.</text>
</comment>
<keyword evidence="5" id="KW-0804">Transcription</keyword>
<proteinExistence type="inferred from homology"/>
<dbReference type="InterPro" id="IPR036388">
    <property type="entry name" value="WH-like_DNA-bd_sf"/>
</dbReference>
<dbReference type="GO" id="GO:0006352">
    <property type="term" value="P:DNA-templated transcription initiation"/>
    <property type="evidence" value="ECO:0007669"/>
    <property type="project" value="InterPro"/>
</dbReference>
<evidence type="ECO:0000259" key="7">
    <source>
        <dbReference type="Pfam" id="PF04542"/>
    </source>
</evidence>
<evidence type="ECO:0000256" key="3">
    <source>
        <dbReference type="ARBA" id="ARBA00023082"/>
    </source>
</evidence>